<evidence type="ECO:0008006" key="3">
    <source>
        <dbReference type="Google" id="ProtNLM"/>
    </source>
</evidence>
<dbReference type="Pfam" id="PF08985">
    <property type="entry name" value="DP-EP"/>
    <property type="match status" value="1"/>
</dbReference>
<protein>
    <recommendedName>
        <fullName evidence="3">DP-EP family protein</fullName>
    </recommendedName>
</protein>
<dbReference type="EMBL" id="CP013928">
    <property type="protein sequence ID" value="AMJ79152.1"/>
    <property type="molecule type" value="Genomic_DNA"/>
</dbReference>
<organism evidence="1 2">
    <name type="scientific">Alteromonas mediterranea</name>
    <dbReference type="NCBI Taxonomy" id="314275"/>
    <lineage>
        <taxon>Bacteria</taxon>
        <taxon>Pseudomonadati</taxon>
        <taxon>Pseudomonadota</taxon>
        <taxon>Gammaproteobacteria</taxon>
        <taxon>Alteromonadales</taxon>
        <taxon>Alteromonadaceae</taxon>
        <taxon>Alteromonas/Salinimonas group</taxon>
        <taxon>Alteromonas</taxon>
    </lineage>
</organism>
<evidence type="ECO:0000313" key="2">
    <source>
        <dbReference type="Proteomes" id="UP000061468"/>
    </source>
</evidence>
<sequence>MAGQVPVYEFNVSVENEKSSPTYVITTKDGKPSSGSVSVNEPNTTIIYTLNEDSAHLQFVGPDISGDVGNNISFSIAKNGSSLILVDSDATIGNICIKLVTAPRGMVYTSSDPEVINKNKT</sequence>
<name>A0AAC8XKX3_9ALTE</name>
<dbReference type="SUPFAM" id="SSF49503">
    <property type="entry name" value="Cupredoxins"/>
    <property type="match status" value="1"/>
</dbReference>
<dbReference type="InterPro" id="IPR015078">
    <property type="entry name" value="DP-EP"/>
</dbReference>
<dbReference type="RefSeq" id="WP_015067603.1">
    <property type="nucleotide sequence ID" value="NZ_CP013928.1"/>
</dbReference>
<gene>
    <name evidence="1" type="ORF">AV942_12995</name>
</gene>
<proteinExistence type="predicted"/>
<evidence type="ECO:0000313" key="1">
    <source>
        <dbReference type="EMBL" id="AMJ79152.1"/>
    </source>
</evidence>
<dbReference type="InterPro" id="IPR008972">
    <property type="entry name" value="Cupredoxin"/>
</dbReference>
<dbReference type="AlphaFoldDB" id="A0AAC8XKX3"/>
<dbReference type="Proteomes" id="UP000061468">
    <property type="component" value="Chromosome"/>
</dbReference>
<dbReference type="Gene3D" id="2.60.40.420">
    <property type="entry name" value="Cupredoxins - blue copper proteins"/>
    <property type="match status" value="1"/>
</dbReference>
<reference evidence="1 2" key="1">
    <citation type="submission" date="2015-12" db="EMBL/GenBank/DDBJ databases">
        <title>Intraspecies pangenome expansion in the marine bacterium Alteromonas.</title>
        <authorList>
            <person name="Lopez-Perez M."/>
            <person name="Rodriguez-Valera F."/>
        </authorList>
    </citation>
    <scope>NUCLEOTIDE SEQUENCE [LARGE SCALE GENOMIC DNA]</scope>
    <source>
        <strain evidence="1 2">UM8</strain>
    </source>
</reference>
<accession>A0AAC8XKX3</accession>